<gene>
    <name evidence="2" type="ORF">EV212_101458</name>
</gene>
<evidence type="ECO:0000256" key="1">
    <source>
        <dbReference type="SAM" id="Phobius"/>
    </source>
</evidence>
<keyword evidence="1" id="KW-0812">Transmembrane</keyword>
<dbReference type="EMBL" id="SLXA01000001">
    <property type="protein sequence ID" value="TCO86665.1"/>
    <property type="molecule type" value="Genomic_DNA"/>
</dbReference>
<comment type="caution">
    <text evidence="2">The sequence shown here is derived from an EMBL/GenBank/DDBJ whole genome shotgun (WGS) entry which is preliminary data.</text>
</comment>
<dbReference type="RefSeq" id="WP_132088216.1">
    <property type="nucleotide sequence ID" value="NZ_JANKAQ010000002.1"/>
</dbReference>
<name>A0A4R2LJR3_9FIRM</name>
<keyword evidence="1" id="KW-1133">Transmembrane helix</keyword>
<dbReference type="AlphaFoldDB" id="A0A4R2LJR3"/>
<accession>A0A4R2LJR3</accession>
<feature type="transmembrane region" description="Helical" evidence="1">
    <location>
        <begin position="15"/>
        <end position="37"/>
    </location>
</feature>
<evidence type="ECO:0000313" key="2">
    <source>
        <dbReference type="EMBL" id="TCO86665.1"/>
    </source>
</evidence>
<sequence>MGSKTRIIILQMKEIIYTIVFVVLALLMIFLFIYMFFLRDNAKSSEPASAPTYTPGVYTTSIVLGDHPVSLQVSVDADHINSITTAPLEESVTAMYPLLESCLEDISAQLTAGVPIGEVTYDDSSQYTASILLNAISAALDKASN</sequence>
<organism evidence="2 3">
    <name type="scientific">Frisingicoccus caecimuris</name>
    <dbReference type="NCBI Taxonomy" id="1796636"/>
    <lineage>
        <taxon>Bacteria</taxon>
        <taxon>Bacillati</taxon>
        <taxon>Bacillota</taxon>
        <taxon>Clostridia</taxon>
        <taxon>Lachnospirales</taxon>
        <taxon>Lachnospiraceae</taxon>
        <taxon>Frisingicoccus</taxon>
    </lineage>
</organism>
<proteinExistence type="predicted"/>
<keyword evidence="3" id="KW-1185">Reference proteome</keyword>
<evidence type="ECO:0008006" key="4">
    <source>
        <dbReference type="Google" id="ProtNLM"/>
    </source>
</evidence>
<keyword evidence="1" id="KW-0472">Membrane</keyword>
<dbReference type="OrthoDB" id="9790495at2"/>
<protein>
    <recommendedName>
        <fullName evidence="4">FMN-binding protein</fullName>
    </recommendedName>
</protein>
<evidence type="ECO:0000313" key="3">
    <source>
        <dbReference type="Proteomes" id="UP000295711"/>
    </source>
</evidence>
<dbReference type="Proteomes" id="UP000295711">
    <property type="component" value="Unassembled WGS sequence"/>
</dbReference>
<reference evidence="2 3" key="1">
    <citation type="submission" date="2019-03" db="EMBL/GenBank/DDBJ databases">
        <title>Genomic Encyclopedia of Type Strains, Phase IV (KMG-IV): sequencing the most valuable type-strain genomes for metagenomic binning, comparative biology and taxonomic classification.</title>
        <authorList>
            <person name="Goeker M."/>
        </authorList>
    </citation>
    <scope>NUCLEOTIDE SEQUENCE [LARGE SCALE GENOMIC DNA]</scope>
    <source>
        <strain evidence="2 3">DSM 28559</strain>
    </source>
</reference>